<organism evidence="3 4">
    <name type="scientific">Candidatus Zambryskibacteria bacterium RIFCSPLOWO2_12_FULL_39_23</name>
    <dbReference type="NCBI Taxonomy" id="1802776"/>
    <lineage>
        <taxon>Bacteria</taxon>
        <taxon>Candidatus Zambryskiibacteriota</taxon>
    </lineage>
</organism>
<dbReference type="Pfam" id="PF00534">
    <property type="entry name" value="Glycos_transf_1"/>
    <property type="match status" value="1"/>
</dbReference>
<feature type="domain" description="Glycosyltransferase subfamily 4-like N-terminal" evidence="2">
    <location>
        <begin position="21"/>
        <end position="174"/>
    </location>
</feature>
<evidence type="ECO:0008006" key="5">
    <source>
        <dbReference type="Google" id="ProtNLM"/>
    </source>
</evidence>
<dbReference type="EMBL" id="MHWT01000005">
    <property type="protein sequence ID" value="OHB13083.1"/>
    <property type="molecule type" value="Genomic_DNA"/>
</dbReference>
<dbReference type="CDD" id="cd03801">
    <property type="entry name" value="GT4_PimA-like"/>
    <property type="match status" value="1"/>
</dbReference>
<evidence type="ECO:0000259" key="1">
    <source>
        <dbReference type="Pfam" id="PF00534"/>
    </source>
</evidence>
<dbReference type="Proteomes" id="UP000176558">
    <property type="component" value="Unassembled WGS sequence"/>
</dbReference>
<dbReference type="PANTHER" id="PTHR12526">
    <property type="entry name" value="GLYCOSYLTRANSFERASE"/>
    <property type="match status" value="1"/>
</dbReference>
<feature type="domain" description="Glycosyl transferase family 1" evidence="1">
    <location>
        <begin position="181"/>
        <end position="355"/>
    </location>
</feature>
<dbReference type="Gene3D" id="3.40.50.2000">
    <property type="entry name" value="Glycogen Phosphorylase B"/>
    <property type="match status" value="2"/>
</dbReference>
<reference evidence="3 4" key="1">
    <citation type="journal article" date="2016" name="Nat. Commun.">
        <title>Thousands of microbial genomes shed light on interconnected biogeochemical processes in an aquifer system.</title>
        <authorList>
            <person name="Anantharaman K."/>
            <person name="Brown C.T."/>
            <person name="Hug L.A."/>
            <person name="Sharon I."/>
            <person name="Castelle C.J."/>
            <person name="Probst A.J."/>
            <person name="Thomas B.C."/>
            <person name="Singh A."/>
            <person name="Wilkins M.J."/>
            <person name="Karaoz U."/>
            <person name="Brodie E.L."/>
            <person name="Williams K.H."/>
            <person name="Hubbard S.S."/>
            <person name="Banfield J.F."/>
        </authorList>
    </citation>
    <scope>NUCLEOTIDE SEQUENCE [LARGE SCALE GENOMIC DNA]</scope>
</reference>
<name>A0A1G2UUL2_9BACT</name>
<accession>A0A1G2UUL2</accession>
<sequence length="374" mass="42977">MKLVYISNSRMPSEYAHGLQVMQMCEAFVQNGCDVELIVPKRVNKIKKDPFSYYSIKKSFSIKKLLNLDFIFLNNAGIFFWIQTLTFLLSVKIYLLFKKYNVLYTREQLVGFFFKNFVLEIHSLPKNIKSFHLYIWKKADRLVVLTPFIKKRLIDLGISEDKILVAPDGVDLQRFDLNLPKNEARVRLNLPKDKKLIGYVGAFRTLGMEKGLDVAILAMKALPIDAILVLVGGHLQDIEYYKNLSHKIGVEKKIILIGRVDYKLVPIYLQAFDVLIAPFPETEHYNYYMSPMKIFEYMAAKRPIISTKLPSLVAIIGGGEAFLVAPGSSKDLAEGMAKILQDEPFGQKLIERANEKIKDLTWAKRVQKIIEFIK</sequence>
<dbReference type="Pfam" id="PF13439">
    <property type="entry name" value="Glyco_transf_4"/>
    <property type="match status" value="1"/>
</dbReference>
<comment type="caution">
    <text evidence="3">The sequence shown here is derived from an EMBL/GenBank/DDBJ whole genome shotgun (WGS) entry which is preliminary data.</text>
</comment>
<evidence type="ECO:0000259" key="2">
    <source>
        <dbReference type="Pfam" id="PF13439"/>
    </source>
</evidence>
<proteinExistence type="predicted"/>
<dbReference type="SUPFAM" id="SSF53756">
    <property type="entry name" value="UDP-Glycosyltransferase/glycogen phosphorylase"/>
    <property type="match status" value="1"/>
</dbReference>
<protein>
    <recommendedName>
        <fullName evidence="5">Glycosyl transferase family 1 domain-containing protein</fullName>
    </recommendedName>
</protein>
<evidence type="ECO:0000313" key="3">
    <source>
        <dbReference type="EMBL" id="OHB13083.1"/>
    </source>
</evidence>
<dbReference type="InterPro" id="IPR001296">
    <property type="entry name" value="Glyco_trans_1"/>
</dbReference>
<evidence type="ECO:0000313" key="4">
    <source>
        <dbReference type="Proteomes" id="UP000176558"/>
    </source>
</evidence>
<dbReference type="GO" id="GO:0016757">
    <property type="term" value="F:glycosyltransferase activity"/>
    <property type="evidence" value="ECO:0007669"/>
    <property type="project" value="InterPro"/>
</dbReference>
<dbReference type="InterPro" id="IPR028098">
    <property type="entry name" value="Glyco_trans_4-like_N"/>
</dbReference>
<dbReference type="AlphaFoldDB" id="A0A1G2UUL2"/>
<gene>
    <name evidence="3" type="ORF">A3G99_00625</name>
</gene>